<evidence type="ECO:0000313" key="4">
    <source>
        <dbReference type="Proteomes" id="UP000198211"/>
    </source>
</evidence>
<name>A0A225VLK5_9STRA</name>
<sequence length="621" mass="71052">MPRIIAWTLLAQSLPQDDATMLLESLKAYIVEKSDLSACNICASSAPHNMRTRLLRCSCPACEGDNPFGRCRWRGKTQQCSALNIVNVWENGMHLSPRRVPRTVRLTEPMKEVVREMTTHNHKPLRIRNALLRRFQLDETTLPSLQTVQRFVQRYRTTHLGGSDYIDDVRSIIRENGFKGEEDWCDPFTFSWTYDRDGNPVVGSGADDDAFIVGMTSKRLLERANRDPATFMLHVDTTFKLNLVDYPVMVVGISDCMRTFHLIAIFVMSQRTAFHCTEAFSALRSIYSTVVGKPLRVKFVMTDADEAQLNAFEHVFGKDVVSVMCYFHVAAKVYERTRSLSPPFVAKVLNDVASLHFTPSAGEYERTRHKTSESWASRPELSAFATYFTKQWTASRFNRWQVFVSPPGFATTNNPVEQFNRAIKRDYTLSARLKMGTLVEQLLQCCKVESLKVKAFADKTVPTPSLERRVRELRRAGRIREHGAGRASIRFLLDDENVDGLPETTYVQSERCDTIYDPEAKRTREALPVTARMRCHTAQMEVDGMPEGGWPVNYIRLTCPCKYWMKYACCIHVVFALHARGQLNLFRRDKLVYRGRNKSRRVATAQDSGRPVRNSHALNTE</sequence>
<dbReference type="Pfam" id="PF10551">
    <property type="entry name" value="MULE"/>
    <property type="match status" value="1"/>
</dbReference>
<dbReference type="PANTHER" id="PTHR33977">
    <property type="entry name" value="ZINC ION BINDING PROTEIN"/>
    <property type="match status" value="1"/>
</dbReference>
<feature type="domain" description="MULE transposase" evidence="2">
    <location>
        <begin position="233"/>
        <end position="331"/>
    </location>
</feature>
<protein>
    <recommendedName>
        <fullName evidence="2">MULE transposase domain-containing protein</fullName>
    </recommendedName>
</protein>
<feature type="region of interest" description="Disordered" evidence="1">
    <location>
        <begin position="602"/>
        <end position="621"/>
    </location>
</feature>
<comment type="caution">
    <text evidence="3">The sequence shown here is derived from an EMBL/GenBank/DDBJ whole genome shotgun (WGS) entry which is preliminary data.</text>
</comment>
<dbReference type="OrthoDB" id="126555at2759"/>
<evidence type="ECO:0000313" key="3">
    <source>
        <dbReference type="EMBL" id="OWZ05748.1"/>
    </source>
</evidence>
<accession>A0A225VLK5</accession>
<dbReference type="EMBL" id="NBNE01004270">
    <property type="protein sequence ID" value="OWZ05748.1"/>
    <property type="molecule type" value="Genomic_DNA"/>
</dbReference>
<dbReference type="AlphaFoldDB" id="A0A225VLK5"/>
<dbReference type="Proteomes" id="UP000198211">
    <property type="component" value="Unassembled WGS sequence"/>
</dbReference>
<evidence type="ECO:0000256" key="1">
    <source>
        <dbReference type="SAM" id="MobiDB-lite"/>
    </source>
</evidence>
<gene>
    <name evidence="3" type="ORF">PHMEG_00022098</name>
</gene>
<proteinExistence type="predicted"/>
<dbReference type="PANTHER" id="PTHR33977:SF1">
    <property type="entry name" value="ZINC ION BINDING PROTEIN"/>
    <property type="match status" value="1"/>
</dbReference>
<reference evidence="4" key="1">
    <citation type="submission" date="2017-03" db="EMBL/GenBank/DDBJ databases">
        <title>Phytopthora megakarya and P. palmivora, two closely related causual agents of cacao black pod achieved similar genome size and gene model numbers by different mechanisms.</title>
        <authorList>
            <person name="Ali S."/>
            <person name="Shao J."/>
            <person name="Larry D.J."/>
            <person name="Kronmiller B."/>
            <person name="Shen D."/>
            <person name="Strem M.D."/>
            <person name="Melnick R.L."/>
            <person name="Guiltinan M.J."/>
            <person name="Tyler B.M."/>
            <person name="Meinhardt L.W."/>
            <person name="Bailey B.A."/>
        </authorList>
    </citation>
    <scope>NUCLEOTIDE SEQUENCE [LARGE SCALE GENOMIC DNA]</scope>
    <source>
        <strain evidence="4">zdho120</strain>
    </source>
</reference>
<dbReference type="InterPro" id="IPR018289">
    <property type="entry name" value="MULE_transposase_dom"/>
</dbReference>
<organism evidence="3 4">
    <name type="scientific">Phytophthora megakarya</name>
    <dbReference type="NCBI Taxonomy" id="4795"/>
    <lineage>
        <taxon>Eukaryota</taxon>
        <taxon>Sar</taxon>
        <taxon>Stramenopiles</taxon>
        <taxon>Oomycota</taxon>
        <taxon>Peronosporomycetes</taxon>
        <taxon>Peronosporales</taxon>
        <taxon>Peronosporaceae</taxon>
        <taxon>Phytophthora</taxon>
    </lineage>
</organism>
<evidence type="ECO:0000259" key="2">
    <source>
        <dbReference type="Pfam" id="PF10551"/>
    </source>
</evidence>
<keyword evidence="4" id="KW-1185">Reference proteome</keyword>